<evidence type="ECO:0000313" key="14">
    <source>
        <dbReference type="Proteomes" id="UP000198867"/>
    </source>
</evidence>
<dbReference type="SUPFAM" id="SSF103473">
    <property type="entry name" value="MFS general substrate transporter"/>
    <property type="match status" value="1"/>
</dbReference>
<dbReference type="InterPro" id="IPR020846">
    <property type="entry name" value="MFS_dom"/>
</dbReference>
<evidence type="ECO:0000259" key="12">
    <source>
        <dbReference type="PROSITE" id="PS50850"/>
    </source>
</evidence>
<gene>
    <name evidence="13" type="ORF">SAMN05216219_0919</name>
</gene>
<protein>
    <recommendedName>
        <fullName evidence="10">Putative proline/betaine transporter</fullName>
    </recommendedName>
</protein>
<evidence type="ECO:0000256" key="8">
    <source>
        <dbReference type="ARBA" id="ARBA00023136"/>
    </source>
</evidence>
<dbReference type="InterPro" id="IPR036259">
    <property type="entry name" value="MFS_trans_sf"/>
</dbReference>
<sequence>MQSADTLVPNSDNELLELSKRDRRKRMTAVGIGNFMEWFDFAIYGYFAAIIGAQFFPSGDPTAEMLSALAVFAVGFLSRPIGALFLGPIGDKFGRRTVLIITVLGMGVITTLIGLTPSYAAIGIAAPIIVVALRLLQGMMVGGEWTSAAAYIGESAPKAKRGLFASLVTATAGLAFLVGTLTAALLSAAMSEESLSSWGWRLPFLASFIMAIVAVYIRRKLEDTPVYQELERKRANNTVEVTSFSLKARAFIMTLAFSGIFGVSLYYFVTYANNHLTGAVGMARVEALIATGSAIVVYVLFNPLVGAISDRIGRRPVLLTGVIGLIVWALPTFFLMNTGVPFLAFLGLVVFSFFVACCAVMNNVLLVEVFPASIRSTGSAIGYNLAYALLAGPGPLIAAALVASTGLLHAPAFYVIAVAVVALAVLWPMLKETKNVDISHG</sequence>
<evidence type="ECO:0000256" key="7">
    <source>
        <dbReference type="ARBA" id="ARBA00022989"/>
    </source>
</evidence>
<dbReference type="InterPro" id="IPR011701">
    <property type="entry name" value="MFS"/>
</dbReference>
<feature type="transmembrane region" description="Helical" evidence="11">
    <location>
        <begin position="412"/>
        <end position="430"/>
    </location>
</feature>
<dbReference type="Proteomes" id="UP000198867">
    <property type="component" value="Unassembled WGS sequence"/>
</dbReference>
<feature type="transmembrane region" description="Helical" evidence="11">
    <location>
        <begin position="342"/>
        <end position="365"/>
    </location>
</feature>
<dbReference type="PANTHER" id="PTHR43528:SF1">
    <property type="entry name" value="ALPHA-KETOGLUTARATE PERMEASE"/>
    <property type="match status" value="1"/>
</dbReference>
<feature type="transmembrane region" description="Helical" evidence="11">
    <location>
        <begin position="29"/>
        <end position="53"/>
    </location>
</feature>
<comment type="function">
    <text evidence="9">May be a proton symporter involved in the uptake of osmolytes such as proline and glycine betaine.</text>
</comment>
<evidence type="ECO:0000256" key="6">
    <source>
        <dbReference type="ARBA" id="ARBA00022847"/>
    </source>
</evidence>
<evidence type="ECO:0000256" key="3">
    <source>
        <dbReference type="ARBA" id="ARBA00022448"/>
    </source>
</evidence>
<dbReference type="STRING" id="995034.SAMN05216219_0919"/>
<keyword evidence="14" id="KW-1185">Reference proteome</keyword>
<dbReference type="RefSeq" id="WP_090709228.1">
    <property type="nucleotide sequence ID" value="NZ_FOVM01000002.1"/>
</dbReference>
<keyword evidence="6" id="KW-0769">Symport</keyword>
<feature type="transmembrane region" description="Helical" evidence="11">
    <location>
        <begin position="317"/>
        <end position="336"/>
    </location>
</feature>
<dbReference type="InterPro" id="IPR005829">
    <property type="entry name" value="Sugar_transporter_CS"/>
</dbReference>
<dbReference type="Pfam" id="PF07690">
    <property type="entry name" value="MFS_1"/>
    <property type="match status" value="1"/>
</dbReference>
<dbReference type="GO" id="GO:0005886">
    <property type="term" value="C:plasma membrane"/>
    <property type="evidence" value="ECO:0007669"/>
    <property type="project" value="UniProtKB-SubCell"/>
</dbReference>
<name>A0A1I4ZM19_9MICO</name>
<evidence type="ECO:0000256" key="9">
    <source>
        <dbReference type="ARBA" id="ARBA00037295"/>
    </source>
</evidence>
<dbReference type="InterPro" id="IPR051084">
    <property type="entry name" value="H+-coupled_symporters"/>
</dbReference>
<comment type="subcellular location">
    <subcellularLocation>
        <location evidence="1">Cell membrane</location>
        <topology evidence="1">Multi-pass membrane protein</topology>
    </subcellularLocation>
</comment>
<dbReference type="OrthoDB" id="8953821at2"/>
<evidence type="ECO:0000256" key="11">
    <source>
        <dbReference type="SAM" id="Phobius"/>
    </source>
</evidence>
<dbReference type="EMBL" id="FOVM01000002">
    <property type="protein sequence ID" value="SFN51321.1"/>
    <property type="molecule type" value="Genomic_DNA"/>
</dbReference>
<accession>A0A1I4ZM19</accession>
<feature type="transmembrane region" description="Helical" evidence="11">
    <location>
        <begin position="198"/>
        <end position="217"/>
    </location>
</feature>
<keyword evidence="8 11" id="KW-0472">Membrane</keyword>
<keyword evidence="3" id="KW-0813">Transport</keyword>
<dbReference type="AlphaFoldDB" id="A0A1I4ZM19"/>
<organism evidence="13 14">
    <name type="scientific">Mycetocola miduiensis</name>
    <dbReference type="NCBI Taxonomy" id="995034"/>
    <lineage>
        <taxon>Bacteria</taxon>
        <taxon>Bacillati</taxon>
        <taxon>Actinomycetota</taxon>
        <taxon>Actinomycetes</taxon>
        <taxon>Micrococcales</taxon>
        <taxon>Microbacteriaceae</taxon>
        <taxon>Mycetocola</taxon>
    </lineage>
</organism>
<dbReference type="PROSITE" id="PS00217">
    <property type="entry name" value="SUGAR_TRANSPORT_2"/>
    <property type="match status" value="1"/>
</dbReference>
<feature type="transmembrane region" description="Helical" evidence="11">
    <location>
        <begin position="163"/>
        <end position="186"/>
    </location>
</feature>
<feature type="transmembrane region" description="Helical" evidence="11">
    <location>
        <begin position="250"/>
        <end position="269"/>
    </location>
</feature>
<keyword evidence="7 11" id="KW-1133">Transmembrane helix</keyword>
<dbReference type="GO" id="GO:0015293">
    <property type="term" value="F:symporter activity"/>
    <property type="evidence" value="ECO:0007669"/>
    <property type="project" value="UniProtKB-KW"/>
</dbReference>
<evidence type="ECO:0000313" key="13">
    <source>
        <dbReference type="EMBL" id="SFN51321.1"/>
    </source>
</evidence>
<dbReference type="InterPro" id="IPR005828">
    <property type="entry name" value="MFS_sugar_transport-like"/>
</dbReference>
<evidence type="ECO:0000256" key="10">
    <source>
        <dbReference type="ARBA" id="ARBA00039918"/>
    </source>
</evidence>
<evidence type="ECO:0000256" key="4">
    <source>
        <dbReference type="ARBA" id="ARBA00022475"/>
    </source>
</evidence>
<reference evidence="14" key="1">
    <citation type="submission" date="2016-10" db="EMBL/GenBank/DDBJ databases">
        <authorList>
            <person name="Varghese N."/>
            <person name="Submissions S."/>
        </authorList>
    </citation>
    <scope>NUCLEOTIDE SEQUENCE [LARGE SCALE GENOMIC DNA]</scope>
    <source>
        <strain evidence="14">CGMCC 1.11101</strain>
    </source>
</reference>
<evidence type="ECO:0000256" key="2">
    <source>
        <dbReference type="ARBA" id="ARBA00008240"/>
    </source>
</evidence>
<keyword evidence="5 11" id="KW-0812">Transmembrane</keyword>
<dbReference type="FunFam" id="1.20.1250.20:FF:000001">
    <property type="entry name" value="Dicarboxylate MFS transporter"/>
    <property type="match status" value="1"/>
</dbReference>
<feature type="transmembrane region" description="Helical" evidence="11">
    <location>
        <begin position="121"/>
        <end position="142"/>
    </location>
</feature>
<feature type="transmembrane region" description="Helical" evidence="11">
    <location>
        <begin position="385"/>
        <end position="406"/>
    </location>
</feature>
<evidence type="ECO:0000256" key="1">
    <source>
        <dbReference type="ARBA" id="ARBA00004651"/>
    </source>
</evidence>
<comment type="similarity">
    <text evidence="2">Belongs to the major facilitator superfamily. Metabolite:H+ Symporter (MHS) family (TC 2.A.1.6) family.</text>
</comment>
<feature type="domain" description="Major facilitator superfamily (MFS) profile" evidence="12">
    <location>
        <begin position="26"/>
        <end position="434"/>
    </location>
</feature>
<dbReference type="Gene3D" id="1.20.1250.20">
    <property type="entry name" value="MFS general substrate transporter like domains"/>
    <property type="match status" value="2"/>
</dbReference>
<dbReference type="PROSITE" id="PS00216">
    <property type="entry name" value="SUGAR_TRANSPORT_1"/>
    <property type="match status" value="1"/>
</dbReference>
<feature type="transmembrane region" description="Helical" evidence="11">
    <location>
        <begin position="98"/>
        <end position="115"/>
    </location>
</feature>
<keyword evidence="4" id="KW-1003">Cell membrane</keyword>
<proteinExistence type="inferred from homology"/>
<feature type="transmembrane region" description="Helical" evidence="11">
    <location>
        <begin position="281"/>
        <end position="305"/>
    </location>
</feature>
<dbReference type="PROSITE" id="PS50850">
    <property type="entry name" value="MFS"/>
    <property type="match status" value="1"/>
</dbReference>
<feature type="transmembrane region" description="Helical" evidence="11">
    <location>
        <begin position="65"/>
        <end position="86"/>
    </location>
</feature>
<dbReference type="PANTHER" id="PTHR43528">
    <property type="entry name" value="ALPHA-KETOGLUTARATE PERMEASE"/>
    <property type="match status" value="1"/>
</dbReference>
<evidence type="ECO:0000256" key="5">
    <source>
        <dbReference type="ARBA" id="ARBA00022692"/>
    </source>
</evidence>
<dbReference type="Pfam" id="PF00083">
    <property type="entry name" value="Sugar_tr"/>
    <property type="match status" value="1"/>
</dbReference>